<evidence type="ECO:0000256" key="1">
    <source>
        <dbReference type="ARBA" id="ARBA00004123"/>
    </source>
</evidence>
<dbReference type="GO" id="GO:0008270">
    <property type="term" value="F:zinc ion binding"/>
    <property type="evidence" value="ECO:0007669"/>
    <property type="project" value="InterPro"/>
</dbReference>
<dbReference type="GO" id="GO:0009410">
    <property type="term" value="P:response to xenobiotic stimulus"/>
    <property type="evidence" value="ECO:0007669"/>
    <property type="project" value="TreeGrafter"/>
</dbReference>
<dbReference type="PROSITE" id="PS50048">
    <property type="entry name" value="ZN2_CY6_FUNGAL_2"/>
    <property type="match status" value="1"/>
</dbReference>
<dbReference type="InterPro" id="IPR052478">
    <property type="entry name" value="Metabolite_Synth_Reg"/>
</dbReference>
<sequence length="546" mass="61009">MASSVPNIPSYKRQRVRKACVPCRERKRKCNGKSPCEMCISYGYVCHYMDKDRSSSSSFPVQKLDELPHAPESKPFAASNIHGNEVSSVDTQTVTNQSITDPVKSRYTIQHSAVAFPRCLGLELRSANPPRLHSFAWHCGIRPEENPSSHVLLSELITKEEYYRVSKVYFSVVHPIFDVVDPKQLAKNVEEYWAGNISNFEYGAVIAGVVALGSFFLGSIGHPREMDVVQYAKGILDDPTFSRIPTVEHVSAWVLRTIYLRATSRPHVAWLASCVTIHLSEAIGLHQDIDKGEFSMTSGVTLRRTAGFNEHTKRLFWCAWSINTILSYDYGRSSVALNRITCKPVEETEGSYTIHLVALAQTIPQGTVNTDLTQLLNALTAIHKSPNAHPFLLLTKCDICLSLYRRLRLLNHVLDKSVVLQIIDIGNAALSAAYALVKLGQSWWNVLSTSFQYVCVLLAIDTPESLSHVAAAMKTLDNITEVLGTHIALEAQKTAKLLLEDSMKKKRQEIQQLEQATHDRSTFENTNSLDIDWDALFDPSGTLGFM</sequence>
<dbReference type="SMART" id="SM00066">
    <property type="entry name" value="GAL4"/>
    <property type="match status" value="1"/>
</dbReference>
<dbReference type="InterPro" id="IPR001138">
    <property type="entry name" value="Zn2Cys6_DnaBD"/>
</dbReference>
<feature type="domain" description="Zn(2)-C6 fungal-type" evidence="8">
    <location>
        <begin position="19"/>
        <end position="48"/>
    </location>
</feature>
<dbReference type="FunFam" id="4.10.240.10:FF:000016">
    <property type="entry name" value="C6 transcription factor, putative"/>
    <property type="match status" value="1"/>
</dbReference>
<dbReference type="Proteomes" id="UP001161438">
    <property type="component" value="Chromosome 15"/>
</dbReference>
<evidence type="ECO:0000256" key="7">
    <source>
        <dbReference type="ARBA" id="ARBA00023242"/>
    </source>
</evidence>
<reference evidence="9" key="1">
    <citation type="submission" date="2022-10" db="EMBL/GenBank/DDBJ databases">
        <authorList>
            <person name="Byrne P K."/>
        </authorList>
    </citation>
    <scope>NUCLEOTIDE SEQUENCE</scope>
    <source>
        <strain evidence="9">IFO1815</strain>
    </source>
</reference>
<dbReference type="InterPro" id="IPR036864">
    <property type="entry name" value="Zn2-C6_fun-type_DNA-bd_sf"/>
</dbReference>
<evidence type="ECO:0000256" key="2">
    <source>
        <dbReference type="ARBA" id="ARBA00022723"/>
    </source>
</evidence>
<dbReference type="Gene3D" id="4.10.240.10">
    <property type="entry name" value="Zn(2)-C6 fungal-type DNA-binding domain"/>
    <property type="match status" value="1"/>
</dbReference>
<dbReference type="GeneID" id="80921560"/>
<name>A0AA35ITJ6_SACMI</name>
<keyword evidence="6" id="KW-0804">Transcription</keyword>
<dbReference type="PROSITE" id="PS00463">
    <property type="entry name" value="ZN2_CY6_FUNGAL_1"/>
    <property type="match status" value="1"/>
</dbReference>
<evidence type="ECO:0000256" key="5">
    <source>
        <dbReference type="ARBA" id="ARBA00023125"/>
    </source>
</evidence>
<organism evidence="9 10">
    <name type="scientific">Saccharomyces mikatae IFO 1815</name>
    <dbReference type="NCBI Taxonomy" id="226126"/>
    <lineage>
        <taxon>Eukaryota</taxon>
        <taxon>Fungi</taxon>
        <taxon>Dikarya</taxon>
        <taxon>Ascomycota</taxon>
        <taxon>Saccharomycotina</taxon>
        <taxon>Saccharomycetes</taxon>
        <taxon>Saccharomycetales</taxon>
        <taxon>Saccharomycetaceae</taxon>
        <taxon>Saccharomyces</taxon>
    </lineage>
</organism>
<dbReference type="SUPFAM" id="SSF57701">
    <property type="entry name" value="Zn2/Cys6 DNA-binding domain"/>
    <property type="match status" value="1"/>
</dbReference>
<dbReference type="Pfam" id="PF00172">
    <property type="entry name" value="Zn_clus"/>
    <property type="match status" value="1"/>
</dbReference>
<keyword evidence="10" id="KW-1185">Reference proteome</keyword>
<dbReference type="CDD" id="cd00067">
    <property type="entry name" value="GAL4"/>
    <property type="match status" value="1"/>
</dbReference>
<keyword evidence="2" id="KW-0479">Metal-binding</keyword>
<evidence type="ECO:0000256" key="3">
    <source>
        <dbReference type="ARBA" id="ARBA00022833"/>
    </source>
</evidence>
<dbReference type="InterPro" id="IPR007219">
    <property type="entry name" value="XnlR_reg_dom"/>
</dbReference>
<evidence type="ECO:0000259" key="8">
    <source>
        <dbReference type="PROSITE" id="PS50048"/>
    </source>
</evidence>
<evidence type="ECO:0000313" key="10">
    <source>
        <dbReference type="Proteomes" id="UP001161438"/>
    </source>
</evidence>
<dbReference type="EMBL" id="OX365771">
    <property type="protein sequence ID" value="CAI4036653.1"/>
    <property type="molecule type" value="Genomic_DNA"/>
</dbReference>
<dbReference type="GO" id="GO:0005634">
    <property type="term" value="C:nucleus"/>
    <property type="evidence" value="ECO:0007669"/>
    <property type="project" value="UniProtKB-SubCell"/>
</dbReference>
<evidence type="ECO:0000256" key="6">
    <source>
        <dbReference type="ARBA" id="ARBA00023163"/>
    </source>
</evidence>
<accession>A0AA35ITJ6</accession>
<evidence type="ECO:0000313" key="9">
    <source>
        <dbReference type="EMBL" id="CAI4036653.1"/>
    </source>
</evidence>
<evidence type="ECO:0000256" key="4">
    <source>
        <dbReference type="ARBA" id="ARBA00023015"/>
    </source>
</evidence>
<dbReference type="CDD" id="cd12148">
    <property type="entry name" value="fungal_TF_MHR"/>
    <property type="match status" value="1"/>
</dbReference>
<dbReference type="GO" id="GO:0006351">
    <property type="term" value="P:DNA-templated transcription"/>
    <property type="evidence" value="ECO:0007669"/>
    <property type="project" value="InterPro"/>
</dbReference>
<dbReference type="PANTHER" id="PTHR31779:SF3">
    <property type="entry name" value="PROTEIN RDR1"/>
    <property type="match status" value="1"/>
</dbReference>
<dbReference type="GO" id="GO:0000981">
    <property type="term" value="F:DNA-binding transcription factor activity, RNA polymerase II-specific"/>
    <property type="evidence" value="ECO:0007669"/>
    <property type="project" value="InterPro"/>
</dbReference>
<proteinExistence type="predicted"/>
<gene>
    <name evidence="9" type="primary">SMKI15G5040</name>
    <name evidence="9" type="ORF">SMKI_15G5040</name>
</gene>
<dbReference type="RefSeq" id="XP_056079771.1">
    <property type="nucleotide sequence ID" value="XM_056226010.1"/>
</dbReference>
<keyword evidence="4" id="KW-0805">Transcription regulation</keyword>
<dbReference type="Pfam" id="PF04082">
    <property type="entry name" value="Fungal_trans"/>
    <property type="match status" value="1"/>
</dbReference>
<comment type="subcellular location">
    <subcellularLocation>
        <location evidence="1">Nucleus</location>
    </subcellularLocation>
</comment>
<keyword evidence="5" id="KW-0238">DNA-binding</keyword>
<keyword evidence="7" id="KW-0539">Nucleus</keyword>
<dbReference type="GO" id="GO:0003677">
    <property type="term" value="F:DNA binding"/>
    <property type="evidence" value="ECO:0007669"/>
    <property type="project" value="UniProtKB-KW"/>
</dbReference>
<protein>
    <recommendedName>
        <fullName evidence="8">Zn(2)-C6 fungal-type domain-containing protein</fullName>
    </recommendedName>
</protein>
<dbReference type="PANTHER" id="PTHR31779">
    <property type="entry name" value="2-NITROPROPANE DIOXYGENASE FAMILY, PUTATIVE (AFU_ORTHOLOGUE AFUA_2G17430)-RELATED"/>
    <property type="match status" value="1"/>
</dbReference>
<dbReference type="AlphaFoldDB" id="A0AA35ITJ6"/>
<keyword evidence="3" id="KW-0862">Zinc</keyword>